<sequence>MMRTYNPRDTKAVDELDPCLAAEIRAKNEQLFKKSHRMTIIVIAILVLFICVAAALILIYLSTSASKSSALPNESTDYETGAVKESGYLNHPKNNIRSNEADDNDNYEEQLPPPSKALGDANVDSHALPPPSRDNDDSVIPMNKDKLPFTDAPVIPVVVQEQKPLPAIIVPTKAVEPVTYSTKSDEIPDIVPSFSSIDGQKYNFVETDDIYEDCGQYRKAGHDQSGVYEFKFNGNTFKALCLMESDYPWMVLQRRTSGHLSFNRSFNEYSNGFGSPSSDHWLGLEKVYQYVKKGYKLQLRIELRGDFCDECSKLGDDGYWWGDWDFSVGSKEEKYNLGISRILHGNLSDSGSDEFHRMNNGRPFTTFDQDNDKRSINCALFRNYGPWWHSDCTLVALNGAYGSRKRATSDMVWFHQQRKSGPNNALESYSIKPQMSLMMFRIKP</sequence>
<protein>
    <submittedName>
        <fullName evidence="2">Fibrinogen C-terminal domain-containing protein</fullName>
    </submittedName>
</protein>
<proteinExistence type="predicted"/>
<organism evidence="1 2">
    <name type="scientific">Panagrolaimus sp. ES5</name>
    <dbReference type="NCBI Taxonomy" id="591445"/>
    <lineage>
        <taxon>Eukaryota</taxon>
        <taxon>Metazoa</taxon>
        <taxon>Ecdysozoa</taxon>
        <taxon>Nematoda</taxon>
        <taxon>Chromadorea</taxon>
        <taxon>Rhabditida</taxon>
        <taxon>Tylenchina</taxon>
        <taxon>Panagrolaimomorpha</taxon>
        <taxon>Panagrolaimoidea</taxon>
        <taxon>Panagrolaimidae</taxon>
        <taxon>Panagrolaimus</taxon>
    </lineage>
</organism>
<evidence type="ECO:0000313" key="2">
    <source>
        <dbReference type="WBParaSite" id="ES5_v2.g11369.t1"/>
    </source>
</evidence>
<reference evidence="2" key="1">
    <citation type="submission" date="2022-11" db="UniProtKB">
        <authorList>
            <consortium name="WormBaseParasite"/>
        </authorList>
    </citation>
    <scope>IDENTIFICATION</scope>
</reference>
<name>A0AC34F321_9BILA</name>
<accession>A0AC34F321</accession>
<dbReference type="Proteomes" id="UP000887579">
    <property type="component" value="Unplaced"/>
</dbReference>
<dbReference type="WBParaSite" id="ES5_v2.g11369.t1">
    <property type="protein sequence ID" value="ES5_v2.g11369.t1"/>
    <property type="gene ID" value="ES5_v2.g11369"/>
</dbReference>
<evidence type="ECO:0000313" key="1">
    <source>
        <dbReference type="Proteomes" id="UP000887579"/>
    </source>
</evidence>